<protein>
    <submittedName>
        <fullName evidence="2">Uncharacterized protein</fullName>
    </submittedName>
</protein>
<name>A0A6H5IAY8_9HYME</name>
<sequence length="173" mass="20899">SFFLLKLYRKYLIESERYRSYIKIIPRKVFRFTRSRRKKKRYRYTCDRVRQLPRLTCDEKSRKTKSERVCVSCASSSSVNFVALARACYIVEPRVFAEVDDYEDNDDDDYDKDIRLKREKVCVWYIQGAWSFLFIVHTHIHIYSSIELQRQPRRHASHIHTQSRSSELATISQ</sequence>
<reference evidence="2 3" key="1">
    <citation type="submission" date="2020-02" db="EMBL/GenBank/DDBJ databases">
        <authorList>
            <person name="Ferguson B K."/>
        </authorList>
    </citation>
    <scope>NUCLEOTIDE SEQUENCE [LARGE SCALE GENOMIC DNA]</scope>
</reference>
<evidence type="ECO:0000313" key="2">
    <source>
        <dbReference type="EMBL" id="CAB0034545.1"/>
    </source>
</evidence>
<feature type="region of interest" description="Disordered" evidence="1">
    <location>
        <begin position="154"/>
        <end position="173"/>
    </location>
</feature>
<feature type="non-terminal residue" evidence="2">
    <location>
        <position position="1"/>
    </location>
</feature>
<dbReference type="AlphaFoldDB" id="A0A6H5IAY8"/>
<evidence type="ECO:0000256" key="1">
    <source>
        <dbReference type="SAM" id="MobiDB-lite"/>
    </source>
</evidence>
<keyword evidence="3" id="KW-1185">Reference proteome</keyword>
<evidence type="ECO:0000313" key="3">
    <source>
        <dbReference type="Proteomes" id="UP000479190"/>
    </source>
</evidence>
<proteinExistence type="predicted"/>
<feature type="compositionally biased region" description="Polar residues" evidence="1">
    <location>
        <begin position="159"/>
        <end position="173"/>
    </location>
</feature>
<dbReference type="EMBL" id="CADCXV010000745">
    <property type="protein sequence ID" value="CAB0034545.1"/>
    <property type="molecule type" value="Genomic_DNA"/>
</dbReference>
<organism evidence="2 3">
    <name type="scientific">Trichogramma brassicae</name>
    <dbReference type="NCBI Taxonomy" id="86971"/>
    <lineage>
        <taxon>Eukaryota</taxon>
        <taxon>Metazoa</taxon>
        <taxon>Ecdysozoa</taxon>
        <taxon>Arthropoda</taxon>
        <taxon>Hexapoda</taxon>
        <taxon>Insecta</taxon>
        <taxon>Pterygota</taxon>
        <taxon>Neoptera</taxon>
        <taxon>Endopterygota</taxon>
        <taxon>Hymenoptera</taxon>
        <taxon>Apocrita</taxon>
        <taxon>Proctotrupomorpha</taxon>
        <taxon>Chalcidoidea</taxon>
        <taxon>Trichogrammatidae</taxon>
        <taxon>Trichogramma</taxon>
    </lineage>
</organism>
<gene>
    <name evidence="2" type="ORF">TBRA_LOCUS6443</name>
</gene>
<accession>A0A6H5IAY8</accession>
<dbReference type="Proteomes" id="UP000479190">
    <property type="component" value="Unassembled WGS sequence"/>
</dbReference>